<sequence>MELKKLPRTELQIMKFIWSSSNEVSAKDIAKFMNENCSWTFGSTSKTTLRLVDKGFIEAKKIGRLNFYSPLVKEEEYLEFETDDFFKFLHGKSLTGLISTLQKTKNISDEDIKELKEWIEKK</sequence>
<protein>
    <submittedName>
        <fullName evidence="5">Predicted transcriptional regulator</fullName>
    </submittedName>
</protein>
<organism evidence="5 6">
    <name type="scientific">Clostridium frigidicarnis</name>
    <dbReference type="NCBI Taxonomy" id="84698"/>
    <lineage>
        <taxon>Bacteria</taxon>
        <taxon>Bacillati</taxon>
        <taxon>Bacillota</taxon>
        <taxon>Clostridia</taxon>
        <taxon>Eubacteriales</taxon>
        <taxon>Clostridiaceae</taxon>
        <taxon>Clostridium</taxon>
    </lineage>
</organism>
<keyword evidence="6" id="KW-1185">Reference proteome</keyword>
<dbReference type="PIRSF" id="PIRSF019455">
    <property type="entry name" value="CopR_AtkY"/>
    <property type="match status" value="1"/>
</dbReference>
<name>A0A1I0Z778_9CLOT</name>
<evidence type="ECO:0000256" key="1">
    <source>
        <dbReference type="ARBA" id="ARBA00011046"/>
    </source>
</evidence>
<reference evidence="5 6" key="1">
    <citation type="submission" date="2016-10" db="EMBL/GenBank/DDBJ databases">
        <authorList>
            <person name="de Groot N.N."/>
        </authorList>
    </citation>
    <scope>NUCLEOTIDE SEQUENCE [LARGE SCALE GENOMIC DNA]</scope>
    <source>
        <strain evidence="5 6">DSM 12271</strain>
    </source>
</reference>
<dbReference type="Proteomes" id="UP000198619">
    <property type="component" value="Unassembled WGS sequence"/>
</dbReference>
<dbReference type="STRING" id="84698.SAMN04488528_101812"/>
<dbReference type="Gene3D" id="1.10.10.10">
    <property type="entry name" value="Winged helix-like DNA-binding domain superfamily/Winged helix DNA-binding domain"/>
    <property type="match status" value="1"/>
</dbReference>
<keyword evidence="2" id="KW-0805">Transcription regulation</keyword>
<dbReference type="EMBL" id="FOKI01000018">
    <property type="protein sequence ID" value="SFB21401.1"/>
    <property type="molecule type" value="Genomic_DNA"/>
</dbReference>
<evidence type="ECO:0000256" key="3">
    <source>
        <dbReference type="ARBA" id="ARBA00023125"/>
    </source>
</evidence>
<keyword evidence="3" id="KW-0238">DNA-binding</keyword>
<evidence type="ECO:0000256" key="4">
    <source>
        <dbReference type="ARBA" id="ARBA00023163"/>
    </source>
</evidence>
<dbReference type="InterPro" id="IPR036390">
    <property type="entry name" value="WH_DNA-bd_sf"/>
</dbReference>
<evidence type="ECO:0000313" key="6">
    <source>
        <dbReference type="Proteomes" id="UP000198619"/>
    </source>
</evidence>
<dbReference type="GO" id="GO:0003677">
    <property type="term" value="F:DNA binding"/>
    <property type="evidence" value="ECO:0007669"/>
    <property type="project" value="UniProtKB-KW"/>
</dbReference>
<proteinExistence type="inferred from homology"/>
<dbReference type="RefSeq" id="WP_242948420.1">
    <property type="nucleotide sequence ID" value="NZ_FOKI01000018.1"/>
</dbReference>
<dbReference type="SUPFAM" id="SSF46785">
    <property type="entry name" value="Winged helix' DNA-binding domain"/>
    <property type="match status" value="1"/>
</dbReference>
<evidence type="ECO:0000256" key="2">
    <source>
        <dbReference type="ARBA" id="ARBA00023015"/>
    </source>
</evidence>
<evidence type="ECO:0000313" key="5">
    <source>
        <dbReference type="EMBL" id="SFB21401.1"/>
    </source>
</evidence>
<dbReference type="InterPro" id="IPR005650">
    <property type="entry name" value="BlaI_family"/>
</dbReference>
<dbReference type="GO" id="GO:0045892">
    <property type="term" value="P:negative regulation of DNA-templated transcription"/>
    <property type="evidence" value="ECO:0007669"/>
    <property type="project" value="InterPro"/>
</dbReference>
<dbReference type="AlphaFoldDB" id="A0A1I0Z778"/>
<comment type="similarity">
    <text evidence="1">Belongs to the BlaI transcriptional regulatory family.</text>
</comment>
<accession>A0A1I0Z778</accession>
<dbReference type="InterPro" id="IPR036388">
    <property type="entry name" value="WH-like_DNA-bd_sf"/>
</dbReference>
<keyword evidence="4" id="KW-0804">Transcription</keyword>
<dbReference type="Gene3D" id="1.10.4040.10">
    <property type="entry name" value="Penicillinase repressor domain"/>
    <property type="match status" value="1"/>
</dbReference>
<gene>
    <name evidence="5" type="ORF">SAMN04488528_101812</name>
</gene>
<dbReference type="Pfam" id="PF03965">
    <property type="entry name" value="Penicillinase_R"/>
    <property type="match status" value="1"/>
</dbReference>